<protein>
    <submittedName>
        <fullName evidence="4">Amidohydrolase</fullName>
    </submittedName>
</protein>
<dbReference type="SUPFAM" id="SSF55031">
    <property type="entry name" value="Bacterial exopeptidase dimerisation domain"/>
    <property type="match status" value="1"/>
</dbReference>
<dbReference type="Pfam" id="PF07687">
    <property type="entry name" value="M20_dimer"/>
    <property type="match status" value="1"/>
</dbReference>
<dbReference type="InterPro" id="IPR036264">
    <property type="entry name" value="Bact_exopeptidase_dim_dom"/>
</dbReference>
<dbReference type="InterPro" id="IPR017439">
    <property type="entry name" value="Amidohydrolase"/>
</dbReference>
<dbReference type="GO" id="GO:0046657">
    <property type="term" value="P:folic acid catabolic process"/>
    <property type="evidence" value="ECO:0007669"/>
    <property type="project" value="TreeGrafter"/>
</dbReference>
<dbReference type="GO" id="GO:0016805">
    <property type="term" value="F:dipeptidase activity"/>
    <property type="evidence" value="ECO:0007669"/>
    <property type="project" value="TreeGrafter"/>
</dbReference>
<dbReference type="AlphaFoldDB" id="A0A494TM75"/>
<dbReference type="Gene3D" id="3.30.70.360">
    <property type="match status" value="1"/>
</dbReference>
<evidence type="ECO:0000256" key="1">
    <source>
        <dbReference type="ARBA" id="ARBA00022801"/>
    </source>
</evidence>
<organism evidence="4 5">
    <name type="scientific">Sphingomonas paeninsulae</name>
    <dbReference type="NCBI Taxonomy" id="2319844"/>
    <lineage>
        <taxon>Bacteria</taxon>
        <taxon>Pseudomonadati</taxon>
        <taxon>Pseudomonadota</taxon>
        <taxon>Alphaproteobacteria</taxon>
        <taxon>Sphingomonadales</taxon>
        <taxon>Sphingomonadaceae</taxon>
        <taxon>Sphingomonas</taxon>
    </lineage>
</organism>
<dbReference type="PIRSF" id="PIRSF037227">
    <property type="entry name" value="Aminobenzoyl-glu_utiliz_pB"/>
    <property type="match status" value="1"/>
</dbReference>
<dbReference type="Gene3D" id="3.40.630.10">
    <property type="entry name" value="Zn peptidases"/>
    <property type="match status" value="1"/>
</dbReference>
<dbReference type="KEGG" id="spha:D3Y57_19585"/>
<keyword evidence="1 4" id="KW-0378">Hydrolase</keyword>
<dbReference type="InterPro" id="IPR002933">
    <property type="entry name" value="Peptidase_M20"/>
</dbReference>
<dbReference type="SUPFAM" id="SSF53187">
    <property type="entry name" value="Zn-dependent exopeptidases"/>
    <property type="match status" value="1"/>
</dbReference>
<feature type="chain" id="PRO_5019806823" evidence="2">
    <location>
        <begin position="23"/>
        <end position="482"/>
    </location>
</feature>
<evidence type="ECO:0000256" key="2">
    <source>
        <dbReference type="SAM" id="SignalP"/>
    </source>
</evidence>
<dbReference type="Pfam" id="PF01546">
    <property type="entry name" value="Peptidase_M20"/>
    <property type="match status" value="1"/>
</dbReference>
<accession>A0A494TM75</accession>
<sequence length="482" mass="50655">MRSILCTAMLLSAMAITAPLHAAPLSDSEAKALEASVDALGPKLSTVAHDIWSYAEVGFKETKSTAELQKELRDAGFRVETGISGIPTAFVATAGSGGPVIALLAEYDALPGLSQDATPDQKSLGGIAGHACGHNLLGAASVTAAIALKQWLALNGIKGTIRVYGSPAEEGGFSKVYFVRNGLLRDVDAVLSWHPGDSNNAAQAQLMSVISAKFRFHGIASHAAVAPERGRSALDALEIHDVAVNFLREHVPEGTRIHYTITDGGDQPNIVPAHAESFYYIRHYDPSVVQDVWDRVQKAAQGAALATGTTVSVEVVGGSYGDLPNDVLGQIVDANLRRVGGYTYTPKEAAYAKAIAATLPNRTVASDPTQIAPYEKGRKVPASSDVGDISWTVPTSSLGTATWVSGTSPHSWQAASASGTSIGIKGAIIAAKTLALTGAELFRSPDLLKAAKAELAQRQGPNFVYRPLLGDRKPPLDYTERK</sequence>
<dbReference type="InterPro" id="IPR052030">
    <property type="entry name" value="Peptidase_M20/M20A_hydrolases"/>
</dbReference>
<dbReference type="InterPro" id="IPR017145">
    <property type="entry name" value="Aminobenzoyl-glu_utiliz_pB"/>
</dbReference>
<proteinExistence type="predicted"/>
<name>A0A494TM75_SPHPE</name>
<evidence type="ECO:0000313" key="4">
    <source>
        <dbReference type="EMBL" id="AYJ88143.1"/>
    </source>
</evidence>
<dbReference type="InterPro" id="IPR011650">
    <property type="entry name" value="Peptidase_M20_dimer"/>
</dbReference>
<keyword evidence="2" id="KW-0732">Signal</keyword>
<dbReference type="GO" id="GO:0005737">
    <property type="term" value="C:cytoplasm"/>
    <property type="evidence" value="ECO:0007669"/>
    <property type="project" value="TreeGrafter"/>
</dbReference>
<dbReference type="PANTHER" id="PTHR30575">
    <property type="entry name" value="PEPTIDASE M20"/>
    <property type="match status" value="1"/>
</dbReference>
<feature type="domain" description="Peptidase M20 dimerisation" evidence="3">
    <location>
        <begin position="209"/>
        <end position="302"/>
    </location>
</feature>
<dbReference type="NCBIfam" id="TIGR01891">
    <property type="entry name" value="amidohydrolases"/>
    <property type="match status" value="1"/>
</dbReference>
<evidence type="ECO:0000259" key="3">
    <source>
        <dbReference type="Pfam" id="PF07687"/>
    </source>
</evidence>
<dbReference type="RefSeq" id="WP_121156234.1">
    <property type="nucleotide sequence ID" value="NZ_CP032829.1"/>
</dbReference>
<evidence type="ECO:0000313" key="5">
    <source>
        <dbReference type="Proteomes" id="UP000276254"/>
    </source>
</evidence>
<dbReference type="PANTHER" id="PTHR30575:SF0">
    <property type="entry name" value="XAA-ARG DIPEPTIDASE"/>
    <property type="match status" value="1"/>
</dbReference>
<dbReference type="Proteomes" id="UP000276254">
    <property type="component" value="Chromosome"/>
</dbReference>
<keyword evidence="5" id="KW-1185">Reference proteome</keyword>
<dbReference type="FunFam" id="3.30.70.360:FF:000004">
    <property type="entry name" value="Peptidase M20 domain-containing protein 2"/>
    <property type="match status" value="1"/>
</dbReference>
<dbReference type="GO" id="GO:0071713">
    <property type="term" value="F:para-aminobenzoyl-glutamate hydrolase activity"/>
    <property type="evidence" value="ECO:0007669"/>
    <property type="project" value="TreeGrafter"/>
</dbReference>
<dbReference type="OrthoDB" id="9781032at2"/>
<gene>
    <name evidence="4" type="ORF">D3Y57_19585</name>
</gene>
<dbReference type="EMBL" id="CP032829">
    <property type="protein sequence ID" value="AYJ88143.1"/>
    <property type="molecule type" value="Genomic_DNA"/>
</dbReference>
<reference evidence="4 5" key="1">
    <citation type="submission" date="2018-09" db="EMBL/GenBank/DDBJ databases">
        <title>Sphingomonas peninsula sp. nov., isolated from fildes peninsula, Antarctic soil.</title>
        <authorList>
            <person name="Yingchao G."/>
        </authorList>
    </citation>
    <scope>NUCLEOTIDE SEQUENCE [LARGE SCALE GENOMIC DNA]</scope>
    <source>
        <strain evidence="4 5">YZ-8</strain>
    </source>
</reference>
<feature type="signal peptide" evidence="2">
    <location>
        <begin position="1"/>
        <end position="22"/>
    </location>
</feature>